<reference evidence="7" key="1">
    <citation type="journal article" date="2021" name="Nat. Commun.">
        <title>Genetic determinants of endophytism in the Arabidopsis root mycobiome.</title>
        <authorList>
            <person name="Mesny F."/>
            <person name="Miyauchi S."/>
            <person name="Thiergart T."/>
            <person name="Pickel B."/>
            <person name="Atanasova L."/>
            <person name="Karlsson M."/>
            <person name="Huettel B."/>
            <person name="Barry K.W."/>
            <person name="Haridas S."/>
            <person name="Chen C."/>
            <person name="Bauer D."/>
            <person name="Andreopoulos W."/>
            <person name="Pangilinan J."/>
            <person name="LaButti K."/>
            <person name="Riley R."/>
            <person name="Lipzen A."/>
            <person name="Clum A."/>
            <person name="Drula E."/>
            <person name="Henrissat B."/>
            <person name="Kohler A."/>
            <person name="Grigoriev I.V."/>
            <person name="Martin F.M."/>
            <person name="Hacquard S."/>
        </authorList>
    </citation>
    <scope>NUCLEOTIDE SEQUENCE</scope>
    <source>
        <strain evidence="7">MPI-CAGE-CH-0230</strain>
    </source>
</reference>
<dbReference type="AlphaFoldDB" id="A0A9P8Y7W2"/>
<name>A0A9P8Y7W2_9PEZI</name>
<dbReference type="RefSeq" id="XP_046011995.1">
    <property type="nucleotide sequence ID" value="XM_046158927.1"/>
</dbReference>
<accession>A0A9P8Y7W2</accession>
<evidence type="ECO:0000256" key="3">
    <source>
        <dbReference type="ARBA" id="ARBA00022989"/>
    </source>
</evidence>
<protein>
    <recommendedName>
        <fullName evidence="6">TLC domain-containing protein</fullName>
    </recommendedName>
</protein>
<evidence type="ECO:0000256" key="5">
    <source>
        <dbReference type="SAM" id="Phobius"/>
    </source>
</evidence>
<keyword evidence="2 5" id="KW-0812">Transmembrane</keyword>
<dbReference type="InterPro" id="IPR006634">
    <property type="entry name" value="TLC-dom"/>
</dbReference>
<comment type="caution">
    <text evidence="7">The sequence shown here is derived from an EMBL/GenBank/DDBJ whole genome shotgun (WGS) entry which is preliminary data.</text>
</comment>
<feature type="transmembrane region" description="Helical" evidence="5">
    <location>
        <begin position="114"/>
        <end position="136"/>
    </location>
</feature>
<dbReference type="GO" id="GO:0016020">
    <property type="term" value="C:membrane"/>
    <property type="evidence" value="ECO:0007669"/>
    <property type="project" value="UniProtKB-SubCell"/>
</dbReference>
<keyword evidence="3 5" id="KW-1133">Transmembrane helix</keyword>
<dbReference type="Pfam" id="PF03798">
    <property type="entry name" value="TRAM_LAG1_CLN8"/>
    <property type="match status" value="1"/>
</dbReference>
<keyword evidence="4 5" id="KW-0472">Membrane</keyword>
<feature type="domain" description="TLC" evidence="6">
    <location>
        <begin position="22"/>
        <end position="184"/>
    </location>
</feature>
<keyword evidence="8" id="KW-1185">Reference proteome</keyword>
<organism evidence="7 8">
    <name type="scientific">Microdochium trichocladiopsis</name>
    <dbReference type="NCBI Taxonomy" id="1682393"/>
    <lineage>
        <taxon>Eukaryota</taxon>
        <taxon>Fungi</taxon>
        <taxon>Dikarya</taxon>
        <taxon>Ascomycota</taxon>
        <taxon>Pezizomycotina</taxon>
        <taxon>Sordariomycetes</taxon>
        <taxon>Xylariomycetidae</taxon>
        <taxon>Xylariales</taxon>
        <taxon>Microdochiaceae</taxon>
        <taxon>Microdochium</taxon>
    </lineage>
</organism>
<comment type="subcellular location">
    <subcellularLocation>
        <location evidence="1">Membrane</location>
        <topology evidence="1">Multi-pass membrane protein</topology>
    </subcellularLocation>
</comment>
<evidence type="ECO:0000256" key="2">
    <source>
        <dbReference type="ARBA" id="ARBA00022692"/>
    </source>
</evidence>
<proteinExistence type="predicted"/>
<sequence length="203" mass="23480">MSITNILKAVATTLVALYDTGYFPMPRYFGSDSPLLTEVLYALPAGFYLWHLLTVLSKKSRTGEIPHHILAIVFLWNHNEPFIALHLPNFLLFEMTNIPHNIYKLMKRTTTNKGLFYFFAAIWYGLHLRVRIIWGSTATYLAFKDLAILHVDRGSYWAWALIAFCCTGLVLLQYLNFYLSYAIVTGRDFKDFLTFVSQKFSGR</sequence>
<evidence type="ECO:0000259" key="6">
    <source>
        <dbReference type="Pfam" id="PF03798"/>
    </source>
</evidence>
<evidence type="ECO:0000313" key="7">
    <source>
        <dbReference type="EMBL" id="KAH7029707.1"/>
    </source>
</evidence>
<gene>
    <name evidence="7" type="ORF">B0I36DRAFT_364205</name>
</gene>
<evidence type="ECO:0000256" key="1">
    <source>
        <dbReference type="ARBA" id="ARBA00004141"/>
    </source>
</evidence>
<evidence type="ECO:0000256" key="4">
    <source>
        <dbReference type="ARBA" id="ARBA00023136"/>
    </source>
</evidence>
<dbReference type="OrthoDB" id="10464871at2759"/>
<evidence type="ECO:0000313" key="8">
    <source>
        <dbReference type="Proteomes" id="UP000756346"/>
    </source>
</evidence>
<dbReference type="Proteomes" id="UP000756346">
    <property type="component" value="Unassembled WGS sequence"/>
</dbReference>
<dbReference type="GeneID" id="70188473"/>
<dbReference type="EMBL" id="JAGTJQ010000006">
    <property type="protein sequence ID" value="KAH7029707.1"/>
    <property type="molecule type" value="Genomic_DNA"/>
</dbReference>
<feature type="transmembrane region" description="Helical" evidence="5">
    <location>
        <begin position="156"/>
        <end position="179"/>
    </location>
</feature>